<comment type="caution">
    <text evidence="3">The sequence shown here is derived from an EMBL/GenBank/DDBJ whole genome shotgun (WGS) entry which is preliminary data.</text>
</comment>
<evidence type="ECO:0000256" key="2">
    <source>
        <dbReference type="SAM" id="SignalP"/>
    </source>
</evidence>
<dbReference type="Proteomes" id="UP000550707">
    <property type="component" value="Unassembled WGS sequence"/>
</dbReference>
<accession>A0A7J8JXC4</accession>
<name>A0A7J8JXC4_MOLMO</name>
<gene>
    <name evidence="3" type="ORF">HJG59_008015</name>
</gene>
<organism evidence="3 4">
    <name type="scientific">Molossus molossus</name>
    <name type="common">Pallas' mastiff bat</name>
    <name type="synonym">Vespertilio molossus</name>
    <dbReference type="NCBI Taxonomy" id="27622"/>
    <lineage>
        <taxon>Eukaryota</taxon>
        <taxon>Metazoa</taxon>
        <taxon>Chordata</taxon>
        <taxon>Craniata</taxon>
        <taxon>Vertebrata</taxon>
        <taxon>Euteleostomi</taxon>
        <taxon>Mammalia</taxon>
        <taxon>Eutheria</taxon>
        <taxon>Laurasiatheria</taxon>
        <taxon>Chiroptera</taxon>
        <taxon>Yangochiroptera</taxon>
        <taxon>Molossidae</taxon>
        <taxon>Molossus</taxon>
    </lineage>
</organism>
<keyword evidence="4" id="KW-1185">Reference proteome</keyword>
<evidence type="ECO:0000313" key="4">
    <source>
        <dbReference type="Proteomes" id="UP000550707"/>
    </source>
</evidence>
<feature type="signal peptide" evidence="2">
    <location>
        <begin position="1"/>
        <end position="30"/>
    </location>
</feature>
<keyword evidence="2" id="KW-0732">Signal</keyword>
<feature type="chain" id="PRO_5029441681" evidence="2">
    <location>
        <begin position="31"/>
        <end position="169"/>
    </location>
</feature>
<protein>
    <submittedName>
        <fullName evidence="3">Uncharacterized protein</fullName>
    </submittedName>
</protein>
<evidence type="ECO:0000313" key="3">
    <source>
        <dbReference type="EMBL" id="KAF6501019.1"/>
    </source>
</evidence>
<reference evidence="3 4" key="1">
    <citation type="journal article" date="2020" name="Nature">
        <title>Six reference-quality genomes reveal evolution of bat adaptations.</title>
        <authorList>
            <person name="Jebb D."/>
            <person name="Huang Z."/>
            <person name="Pippel M."/>
            <person name="Hughes G.M."/>
            <person name="Lavrichenko K."/>
            <person name="Devanna P."/>
            <person name="Winkler S."/>
            <person name="Jermiin L.S."/>
            <person name="Skirmuntt E.C."/>
            <person name="Katzourakis A."/>
            <person name="Burkitt-Gray L."/>
            <person name="Ray D.A."/>
            <person name="Sullivan K.A.M."/>
            <person name="Roscito J.G."/>
            <person name="Kirilenko B.M."/>
            <person name="Davalos L.M."/>
            <person name="Corthals A.P."/>
            <person name="Power M.L."/>
            <person name="Jones G."/>
            <person name="Ransome R.D."/>
            <person name="Dechmann D.K.N."/>
            <person name="Locatelli A.G."/>
            <person name="Puechmaille S.J."/>
            <person name="Fedrigo O."/>
            <person name="Jarvis E.D."/>
            <person name="Hiller M."/>
            <person name="Vernes S.C."/>
            <person name="Myers E.W."/>
            <person name="Teeling E.C."/>
        </authorList>
    </citation>
    <scope>NUCLEOTIDE SEQUENCE [LARGE SCALE GENOMIC DNA]</scope>
    <source>
        <strain evidence="3">MMolMol1</strain>
        <tissue evidence="3">Muscle</tissue>
    </source>
</reference>
<sequence>MAQQAGTGDRSCPGCLGLLALAANVTCTRSTHVYRAPTVSQARRQGDHRVDPQGKVLGLSQQPRRGEEGLPDVTAQQNDTSKSKAEPCNPQTHLMLELKWTSGFTQPSSLIVQTRKWESRQVQQLAQGHNDASQPSALPCTTLLYSISLHVATLPSRFTDHVSSLLHSG</sequence>
<dbReference type="AlphaFoldDB" id="A0A7J8JXC4"/>
<feature type="region of interest" description="Disordered" evidence="1">
    <location>
        <begin position="38"/>
        <end position="88"/>
    </location>
</feature>
<dbReference type="EMBL" id="JACASF010000001">
    <property type="protein sequence ID" value="KAF6501019.1"/>
    <property type="molecule type" value="Genomic_DNA"/>
</dbReference>
<evidence type="ECO:0000256" key="1">
    <source>
        <dbReference type="SAM" id="MobiDB-lite"/>
    </source>
</evidence>
<dbReference type="InParanoid" id="A0A7J8JXC4"/>
<proteinExistence type="predicted"/>